<evidence type="ECO:0000313" key="3">
    <source>
        <dbReference type="Proteomes" id="UP001604336"/>
    </source>
</evidence>
<dbReference type="EMBL" id="JBFOLK010000192">
    <property type="protein sequence ID" value="KAL2455357.1"/>
    <property type="molecule type" value="Genomic_DNA"/>
</dbReference>
<evidence type="ECO:0000256" key="1">
    <source>
        <dbReference type="SAM" id="MobiDB-lite"/>
    </source>
</evidence>
<accession>A0ABD1NUQ7</accession>
<keyword evidence="3" id="KW-1185">Reference proteome</keyword>
<feature type="compositionally biased region" description="Basic and acidic residues" evidence="1">
    <location>
        <begin position="94"/>
        <end position="108"/>
    </location>
</feature>
<dbReference type="Proteomes" id="UP001604336">
    <property type="component" value="Unassembled WGS sequence"/>
</dbReference>
<organism evidence="2 3">
    <name type="scientific">Abeliophyllum distichum</name>
    <dbReference type="NCBI Taxonomy" id="126358"/>
    <lineage>
        <taxon>Eukaryota</taxon>
        <taxon>Viridiplantae</taxon>
        <taxon>Streptophyta</taxon>
        <taxon>Embryophyta</taxon>
        <taxon>Tracheophyta</taxon>
        <taxon>Spermatophyta</taxon>
        <taxon>Magnoliopsida</taxon>
        <taxon>eudicotyledons</taxon>
        <taxon>Gunneridae</taxon>
        <taxon>Pentapetalae</taxon>
        <taxon>asterids</taxon>
        <taxon>lamiids</taxon>
        <taxon>Lamiales</taxon>
        <taxon>Oleaceae</taxon>
        <taxon>Forsythieae</taxon>
        <taxon>Abeliophyllum</taxon>
    </lineage>
</organism>
<gene>
    <name evidence="2" type="ORF">Adt_47324</name>
</gene>
<evidence type="ECO:0000313" key="2">
    <source>
        <dbReference type="EMBL" id="KAL2455357.1"/>
    </source>
</evidence>
<name>A0ABD1NUQ7_9LAMI</name>
<protein>
    <submittedName>
        <fullName evidence="2">Uncharacterized protein</fullName>
    </submittedName>
</protein>
<dbReference type="AlphaFoldDB" id="A0ABD1NUQ7"/>
<reference evidence="3" key="1">
    <citation type="submission" date="2024-07" db="EMBL/GenBank/DDBJ databases">
        <title>Two chromosome-level genome assemblies of Korean endemic species Abeliophyllum distichum and Forsythia ovata (Oleaceae).</title>
        <authorList>
            <person name="Jang H."/>
        </authorList>
    </citation>
    <scope>NUCLEOTIDE SEQUENCE [LARGE SCALE GENOMIC DNA]</scope>
</reference>
<sequence length="132" mass="13458">MATGRAGAGATISAPAPSGILHPIPIPLPVLGRGGAGRDGVNGELETEVAKEDSNFSLWSAAAIFGSSYGGVASHGGDFCKQAAASLNPLADADFGRNGEMPKPEMRKQRNRGQMSGNGGWDFGILGMFQLG</sequence>
<comment type="caution">
    <text evidence="2">The sequence shown here is derived from an EMBL/GenBank/DDBJ whole genome shotgun (WGS) entry which is preliminary data.</text>
</comment>
<feature type="region of interest" description="Disordered" evidence="1">
    <location>
        <begin position="92"/>
        <end position="115"/>
    </location>
</feature>
<proteinExistence type="predicted"/>